<dbReference type="Gene3D" id="3.50.50.60">
    <property type="entry name" value="FAD/NAD(P)-binding domain"/>
    <property type="match status" value="2"/>
</dbReference>
<organism evidence="2 3">
    <name type="scientific">Methylacidimicrobium tartarophylax</name>
    <dbReference type="NCBI Taxonomy" id="1041768"/>
    <lineage>
        <taxon>Bacteria</taxon>
        <taxon>Pseudomonadati</taxon>
        <taxon>Verrucomicrobiota</taxon>
        <taxon>Methylacidimicrobium</taxon>
    </lineage>
</organism>
<dbReference type="RefSeq" id="WP_142659394.1">
    <property type="nucleotide sequence ID" value="NZ_CABFVA020000017.1"/>
</dbReference>
<accession>A0A5E6M7S7</accession>
<evidence type="ECO:0000313" key="3">
    <source>
        <dbReference type="Proteomes" id="UP000334923"/>
    </source>
</evidence>
<dbReference type="SUPFAM" id="SSF51905">
    <property type="entry name" value="FAD/NAD(P)-binding domain"/>
    <property type="match status" value="2"/>
</dbReference>
<dbReference type="EMBL" id="CABFVA020000017">
    <property type="protein sequence ID" value="VVM05265.1"/>
    <property type="molecule type" value="Genomic_DNA"/>
</dbReference>
<dbReference type="PRINTS" id="PR00368">
    <property type="entry name" value="FADPNR"/>
</dbReference>
<protein>
    <submittedName>
        <fullName evidence="2">Sulfide:quinone oxidoreductase</fullName>
        <ecNumber evidence="2">1.8.5.4</ecNumber>
    </submittedName>
</protein>
<dbReference type="AlphaFoldDB" id="A0A5E6M7S7"/>
<reference evidence="2 3" key="1">
    <citation type="submission" date="2019-09" db="EMBL/GenBank/DDBJ databases">
        <authorList>
            <person name="Cremers G."/>
        </authorList>
    </citation>
    <scope>NUCLEOTIDE SEQUENCE [LARGE SCALE GENOMIC DNA]</scope>
    <source>
        <strain evidence="2">4A</strain>
    </source>
</reference>
<dbReference type="GO" id="GO:0070224">
    <property type="term" value="F:sulfide:quinone oxidoreductase activity"/>
    <property type="evidence" value="ECO:0007669"/>
    <property type="project" value="UniProtKB-EC"/>
</dbReference>
<evidence type="ECO:0000259" key="1">
    <source>
        <dbReference type="Pfam" id="PF07992"/>
    </source>
</evidence>
<dbReference type="Pfam" id="PF07992">
    <property type="entry name" value="Pyr_redox_2"/>
    <property type="match status" value="1"/>
</dbReference>
<dbReference type="Proteomes" id="UP000334923">
    <property type="component" value="Unassembled WGS sequence"/>
</dbReference>
<dbReference type="OrthoDB" id="9781621at2"/>
<dbReference type="InterPro" id="IPR023753">
    <property type="entry name" value="FAD/NAD-binding_dom"/>
</dbReference>
<dbReference type="EC" id="1.8.5.4" evidence="2"/>
<evidence type="ECO:0000313" key="2">
    <source>
        <dbReference type="EMBL" id="VVM05265.1"/>
    </source>
</evidence>
<dbReference type="PANTHER" id="PTHR43755:SF1">
    <property type="entry name" value="FAD-DEPENDENT PYRIDINE NUCLEOTIDE-DISULPHIDE OXIDOREDUCTASE"/>
    <property type="match status" value="1"/>
</dbReference>
<gene>
    <name evidence="2" type="primary">sqr</name>
    <name evidence="2" type="ORF">MAMT_00539</name>
</gene>
<feature type="domain" description="FAD/NAD(P)-binding" evidence="1">
    <location>
        <begin position="3"/>
        <end position="291"/>
    </location>
</feature>
<keyword evidence="2" id="KW-0560">Oxidoreductase</keyword>
<sequence>MKKILILGGGTGGTIVANRLAHRLRPEDAAIEVVSDSPLHYYQPAQLYIPFGEEDPRKIARSERKLLNPKVHLRTETVSEWLPEKQTLRTAKGEHLSYDYLVIATGSVPCPEAVEGFVAGADHFYTPDAAYRLYHKLSEFEGGRLVVGVGGIPYKCPVAPLEFTFLAEAFLSHKGVRSKTEIVYTFPLNDVFQIPSVVPVVRALFERRSIRAETFFNLESVDAEKQIVKSLEGTELPFDILVMTPPHKGATFLRGHPMADNDGWVKTDRNTLHVSGLPNVWALGDTTDLPISKAGSTAHFEAPVIAEQIEAAITRQEPSPGKATYNGHVTCFIDAGYGKATILDFDYAHPPAVHEPDDFRHLQKVALNKLYWYLVPTAVI</sequence>
<name>A0A5E6M7S7_9BACT</name>
<dbReference type="PANTHER" id="PTHR43755">
    <property type="match status" value="1"/>
</dbReference>
<dbReference type="InterPro" id="IPR052541">
    <property type="entry name" value="SQRD"/>
</dbReference>
<dbReference type="InterPro" id="IPR036188">
    <property type="entry name" value="FAD/NAD-bd_sf"/>
</dbReference>
<keyword evidence="3" id="KW-1185">Reference proteome</keyword>
<proteinExistence type="predicted"/>